<name>A8MDF4_CALMQ</name>
<proteinExistence type="predicted"/>
<organism evidence="2 3">
    <name type="scientific">Caldivirga maquilingensis (strain ATCC 700844 / DSM 13496 / JCM 10307 / IC-167)</name>
    <dbReference type="NCBI Taxonomy" id="397948"/>
    <lineage>
        <taxon>Archaea</taxon>
        <taxon>Thermoproteota</taxon>
        <taxon>Thermoprotei</taxon>
        <taxon>Thermoproteales</taxon>
        <taxon>Thermoproteaceae</taxon>
        <taxon>Caldivirga</taxon>
    </lineage>
</organism>
<feature type="transmembrane region" description="Helical" evidence="1">
    <location>
        <begin position="34"/>
        <end position="55"/>
    </location>
</feature>
<dbReference type="KEGG" id="cma:Cmaq_0978"/>
<dbReference type="RefSeq" id="WP_012186029.1">
    <property type="nucleotide sequence ID" value="NC_009954.1"/>
</dbReference>
<dbReference type="EMBL" id="CP000852">
    <property type="protein sequence ID" value="ABW01810.1"/>
    <property type="molecule type" value="Genomic_DNA"/>
</dbReference>
<accession>A8MDF4</accession>
<evidence type="ECO:0000313" key="3">
    <source>
        <dbReference type="Proteomes" id="UP000001137"/>
    </source>
</evidence>
<evidence type="ECO:0000256" key="1">
    <source>
        <dbReference type="SAM" id="Phobius"/>
    </source>
</evidence>
<dbReference type="AlphaFoldDB" id="A8MDF4"/>
<dbReference type="OrthoDB" id="381316at2157"/>
<reference evidence="2 3" key="1">
    <citation type="submission" date="2007-10" db="EMBL/GenBank/DDBJ databases">
        <title>Complete sequence of Caldivirga maquilingensis IC-167.</title>
        <authorList>
            <consortium name="US DOE Joint Genome Institute"/>
            <person name="Copeland A."/>
            <person name="Lucas S."/>
            <person name="Lapidus A."/>
            <person name="Barry K."/>
            <person name="Glavina del Rio T."/>
            <person name="Dalin E."/>
            <person name="Tice H."/>
            <person name="Pitluck S."/>
            <person name="Saunders E."/>
            <person name="Brettin T."/>
            <person name="Bruce D."/>
            <person name="Detter J.C."/>
            <person name="Han C."/>
            <person name="Schmutz J."/>
            <person name="Larimer F."/>
            <person name="Land M."/>
            <person name="Hauser L."/>
            <person name="Kyrpides N."/>
            <person name="Ivanova N."/>
            <person name="Biddle J.F."/>
            <person name="Zhang Z."/>
            <person name="Fitz-Gibbon S.T."/>
            <person name="Lowe T.M."/>
            <person name="Saltikov C."/>
            <person name="House C.H."/>
            <person name="Richardson P."/>
        </authorList>
    </citation>
    <scope>NUCLEOTIDE SEQUENCE [LARGE SCALE GENOMIC DNA]</scope>
    <source>
        <strain evidence="3">ATCC 700844 / DSM 13496 / JCM 10307 / IC-167</strain>
    </source>
</reference>
<feature type="transmembrane region" description="Helical" evidence="1">
    <location>
        <begin position="7"/>
        <end position="28"/>
    </location>
</feature>
<keyword evidence="1" id="KW-1133">Transmembrane helix</keyword>
<keyword evidence="3" id="KW-1185">Reference proteome</keyword>
<evidence type="ECO:0000313" key="2">
    <source>
        <dbReference type="EMBL" id="ABW01810.1"/>
    </source>
</evidence>
<keyword evidence="1" id="KW-0472">Membrane</keyword>
<dbReference type="Proteomes" id="UP000001137">
    <property type="component" value="Chromosome"/>
</dbReference>
<gene>
    <name evidence="2" type="ordered locus">Cmaq_0978</name>
</gene>
<keyword evidence="1" id="KW-0812">Transmembrane</keyword>
<dbReference type="STRING" id="397948.Cmaq_0978"/>
<protein>
    <submittedName>
        <fullName evidence="2">Uncharacterized protein</fullName>
    </submittedName>
</protein>
<dbReference type="HOGENOM" id="CLU_2802007_0_0_2"/>
<dbReference type="GeneID" id="5708625"/>
<sequence>MVKTALYLTVSSWALLLMGIIVIGVVAHMFGNPWLLITVGLIIVAAWSIVVYRVAETLVRRGVNKGR</sequence>